<evidence type="ECO:0000256" key="2">
    <source>
        <dbReference type="PROSITE-ProRule" id="PRU00196"/>
    </source>
</evidence>
<dbReference type="InterPro" id="IPR036772">
    <property type="entry name" value="SRCR-like_dom_sf"/>
</dbReference>
<dbReference type="SUPFAM" id="SSF56487">
    <property type="entry name" value="SRCR-like"/>
    <property type="match status" value="1"/>
</dbReference>
<accession>A0A1X7SV44</accession>
<evidence type="ECO:0000259" key="4">
    <source>
        <dbReference type="PROSITE" id="PS50287"/>
    </source>
</evidence>
<dbReference type="OrthoDB" id="9925505at2759"/>
<reference evidence="5" key="1">
    <citation type="submission" date="2017-05" db="UniProtKB">
        <authorList>
            <consortium name="EnsemblMetazoa"/>
        </authorList>
    </citation>
    <scope>IDENTIFICATION</scope>
</reference>
<feature type="domain" description="SRCR" evidence="4">
    <location>
        <begin position="44"/>
        <end position="92"/>
    </location>
</feature>
<keyword evidence="3" id="KW-0732">Signal</keyword>
<name>A0A1X7SV44_AMPQE</name>
<dbReference type="InterPro" id="IPR001190">
    <property type="entry name" value="SRCR"/>
</dbReference>
<dbReference type="AlphaFoldDB" id="A0A1X7SV44"/>
<feature type="signal peptide" evidence="3">
    <location>
        <begin position="1"/>
        <end position="19"/>
    </location>
</feature>
<dbReference type="GO" id="GO:0016020">
    <property type="term" value="C:membrane"/>
    <property type="evidence" value="ECO:0007669"/>
    <property type="project" value="InterPro"/>
</dbReference>
<evidence type="ECO:0000256" key="3">
    <source>
        <dbReference type="SAM" id="SignalP"/>
    </source>
</evidence>
<comment type="caution">
    <text evidence="2">Lacks conserved residue(s) required for the propagation of feature annotation.</text>
</comment>
<evidence type="ECO:0000313" key="5">
    <source>
        <dbReference type="EnsemblMetazoa" id="Aqu2.1.06019_001"/>
    </source>
</evidence>
<dbReference type="EnsemblMetazoa" id="Aqu2.1.06019_001">
    <property type="protein sequence ID" value="Aqu2.1.06019_001"/>
    <property type="gene ID" value="Aqu2.1.06019"/>
</dbReference>
<protein>
    <recommendedName>
        <fullName evidence="4">SRCR domain-containing protein</fullName>
    </recommendedName>
</protein>
<sequence length="92" mass="10529">MKNLLLIPEVVLIAFLSLTGKFYKYELYSIDNHSAEGSCNFEDIRLYDNGEANETKGMLQICDGVKWTAVCDYQWRQEYSVALCNDLGHTNP</sequence>
<dbReference type="PROSITE" id="PS50287">
    <property type="entry name" value="SRCR_2"/>
    <property type="match status" value="1"/>
</dbReference>
<feature type="chain" id="PRO_5012846925" description="SRCR domain-containing protein" evidence="3">
    <location>
        <begin position="20"/>
        <end position="92"/>
    </location>
</feature>
<keyword evidence="1" id="KW-1015">Disulfide bond</keyword>
<dbReference type="InParanoid" id="A0A1X7SV44"/>
<dbReference type="Gene3D" id="3.10.250.10">
    <property type="entry name" value="SRCR-like domain"/>
    <property type="match status" value="1"/>
</dbReference>
<proteinExistence type="predicted"/>
<organism evidence="5">
    <name type="scientific">Amphimedon queenslandica</name>
    <name type="common">Sponge</name>
    <dbReference type="NCBI Taxonomy" id="400682"/>
    <lineage>
        <taxon>Eukaryota</taxon>
        <taxon>Metazoa</taxon>
        <taxon>Porifera</taxon>
        <taxon>Demospongiae</taxon>
        <taxon>Heteroscleromorpha</taxon>
        <taxon>Haplosclerida</taxon>
        <taxon>Niphatidae</taxon>
        <taxon>Amphimedon</taxon>
    </lineage>
</organism>
<evidence type="ECO:0000256" key="1">
    <source>
        <dbReference type="ARBA" id="ARBA00023157"/>
    </source>
</evidence>